<keyword evidence="1" id="KW-1133">Transmembrane helix</keyword>
<accession>A0ABU6MR20</accession>
<evidence type="ECO:0000256" key="1">
    <source>
        <dbReference type="SAM" id="Phobius"/>
    </source>
</evidence>
<keyword evidence="1" id="KW-0472">Membrane</keyword>
<dbReference type="Proteomes" id="UP001341444">
    <property type="component" value="Unassembled WGS sequence"/>
</dbReference>
<comment type="caution">
    <text evidence="2">The sequence shown here is derived from an EMBL/GenBank/DDBJ whole genome shotgun (WGS) entry which is preliminary data.</text>
</comment>
<proteinExistence type="predicted"/>
<dbReference type="InterPro" id="IPR047753">
    <property type="entry name" value="YtzI-like"/>
</dbReference>
<organism evidence="2 3">
    <name type="scientific">Heyndrickxia acidicola</name>
    <dbReference type="NCBI Taxonomy" id="209389"/>
    <lineage>
        <taxon>Bacteria</taxon>
        <taxon>Bacillati</taxon>
        <taxon>Bacillota</taxon>
        <taxon>Bacilli</taxon>
        <taxon>Bacillales</taxon>
        <taxon>Bacillaceae</taxon>
        <taxon>Heyndrickxia</taxon>
    </lineage>
</organism>
<name>A0ABU6MR20_9BACI</name>
<keyword evidence="1" id="KW-0812">Transmembrane</keyword>
<protein>
    <submittedName>
        <fullName evidence="2">YtzI protein</fullName>
    </submittedName>
</protein>
<dbReference type="NCBIfam" id="NF033232">
    <property type="entry name" value="small_YtzI"/>
    <property type="match status" value="1"/>
</dbReference>
<feature type="transmembrane region" description="Helical" evidence="1">
    <location>
        <begin position="6"/>
        <end position="23"/>
    </location>
</feature>
<evidence type="ECO:0000313" key="3">
    <source>
        <dbReference type="Proteomes" id="UP001341444"/>
    </source>
</evidence>
<gene>
    <name evidence="2" type="primary">ytzI</name>
    <name evidence="2" type="ORF">P4T90_23945</name>
</gene>
<keyword evidence="3" id="KW-1185">Reference proteome</keyword>
<evidence type="ECO:0000313" key="2">
    <source>
        <dbReference type="EMBL" id="MED1206068.1"/>
    </source>
</evidence>
<dbReference type="RefSeq" id="WP_232317608.1">
    <property type="nucleotide sequence ID" value="NZ_JARMAB010000048.1"/>
</dbReference>
<sequence length="57" mass="6495">MLMTTIIIVGVLIVLLVVVLSWVTTSKAYAYKHTIDPIENNPHLKKLEESEQDSRKD</sequence>
<dbReference type="EMBL" id="JARMAB010000048">
    <property type="protein sequence ID" value="MED1206068.1"/>
    <property type="molecule type" value="Genomic_DNA"/>
</dbReference>
<reference evidence="2 3" key="1">
    <citation type="submission" date="2023-03" db="EMBL/GenBank/DDBJ databases">
        <title>Bacillus Genome Sequencing.</title>
        <authorList>
            <person name="Dunlap C."/>
        </authorList>
    </citation>
    <scope>NUCLEOTIDE SEQUENCE [LARGE SCALE GENOMIC DNA]</scope>
    <source>
        <strain evidence="2 3">B-23453</strain>
    </source>
</reference>